<dbReference type="OrthoDB" id="1303733at2759"/>
<dbReference type="AlphaFoldDB" id="A0A6A4L8N8"/>
<proteinExistence type="predicted"/>
<protein>
    <recommendedName>
        <fullName evidence="5">DUF4408 domain-containing protein</fullName>
    </recommendedName>
</protein>
<dbReference type="PANTHER" id="PTHR34947">
    <property type="entry name" value="TRANSMEMBRANE PROTEIN"/>
    <property type="match status" value="1"/>
</dbReference>
<feature type="transmembrane region" description="Helical" evidence="2">
    <location>
        <begin position="15"/>
        <end position="37"/>
    </location>
</feature>
<reference evidence="3 4" key="1">
    <citation type="journal article" date="2019" name="Genome Biol. Evol.">
        <title>The Rhododendron genome and chromosomal organization provide insight into shared whole-genome duplications across the heath family (Ericaceae).</title>
        <authorList>
            <person name="Soza V.L."/>
            <person name="Lindsley D."/>
            <person name="Waalkes A."/>
            <person name="Ramage E."/>
            <person name="Patwardhan R.P."/>
            <person name="Burton J.N."/>
            <person name="Adey A."/>
            <person name="Kumar A."/>
            <person name="Qiu R."/>
            <person name="Shendure J."/>
            <person name="Hall B."/>
        </authorList>
    </citation>
    <scope>NUCLEOTIDE SEQUENCE [LARGE SCALE GENOMIC DNA]</scope>
    <source>
        <strain evidence="3">RSF 1966-606</strain>
    </source>
</reference>
<comment type="caution">
    <text evidence="3">The sequence shown here is derived from an EMBL/GenBank/DDBJ whole genome shotgun (WGS) entry which is preliminary data.</text>
</comment>
<dbReference type="Proteomes" id="UP000428333">
    <property type="component" value="Linkage Group LG09"/>
</dbReference>
<keyword evidence="2" id="KW-0812">Transmembrane</keyword>
<evidence type="ECO:0000313" key="3">
    <source>
        <dbReference type="EMBL" id="KAE9452784.1"/>
    </source>
</evidence>
<evidence type="ECO:0008006" key="5">
    <source>
        <dbReference type="Google" id="ProtNLM"/>
    </source>
</evidence>
<sequence>MAENETQKKFNKNHLFLKMTLQLLVSISVLSLFISYSSDLSHFLHYYYCQVAAMLCPVLSQTLERKYMFLICNGIIALLAKTFSFTSYSPSGPNIIDTFDTFVTSNEHGMMPVREMEEPVEHKVQEAAIRGLCQAIITETDDDKDDGEKVGSGCLVPSFSEEDGGDEANMSTDELNRKFDEFIRKMKEEFRIGAQLQPVAVQGILVH</sequence>
<feature type="non-terminal residue" evidence="3">
    <location>
        <position position="1"/>
    </location>
</feature>
<keyword evidence="4" id="KW-1185">Reference proteome</keyword>
<name>A0A6A4L8N8_9ERIC</name>
<dbReference type="EMBL" id="QEFC01002347">
    <property type="protein sequence ID" value="KAE9452784.1"/>
    <property type="molecule type" value="Genomic_DNA"/>
</dbReference>
<feature type="transmembrane region" description="Helical" evidence="2">
    <location>
        <begin position="43"/>
        <end position="60"/>
    </location>
</feature>
<accession>A0A6A4L8N8</accession>
<gene>
    <name evidence="3" type="ORF">C3L33_15323</name>
</gene>
<keyword evidence="2" id="KW-1133">Transmembrane helix</keyword>
<organism evidence="3 4">
    <name type="scientific">Rhododendron williamsianum</name>
    <dbReference type="NCBI Taxonomy" id="262921"/>
    <lineage>
        <taxon>Eukaryota</taxon>
        <taxon>Viridiplantae</taxon>
        <taxon>Streptophyta</taxon>
        <taxon>Embryophyta</taxon>
        <taxon>Tracheophyta</taxon>
        <taxon>Spermatophyta</taxon>
        <taxon>Magnoliopsida</taxon>
        <taxon>eudicotyledons</taxon>
        <taxon>Gunneridae</taxon>
        <taxon>Pentapetalae</taxon>
        <taxon>asterids</taxon>
        <taxon>Ericales</taxon>
        <taxon>Ericaceae</taxon>
        <taxon>Ericoideae</taxon>
        <taxon>Rhodoreae</taxon>
        <taxon>Rhododendron</taxon>
    </lineage>
</organism>
<feature type="transmembrane region" description="Helical" evidence="2">
    <location>
        <begin position="67"/>
        <end position="88"/>
    </location>
</feature>
<evidence type="ECO:0000313" key="4">
    <source>
        <dbReference type="Proteomes" id="UP000428333"/>
    </source>
</evidence>
<evidence type="ECO:0000256" key="1">
    <source>
        <dbReference type="SAM" id="MobiDB-lite"/>
    </source>
</evidence>
<dbReference type="PANTHER" id="PTHR34947:SF4">
    <property type="entry name" value="TRANSMEMBRANE PROTEIN"/>
    <property type="match status" value="1"/>
</dbReference>
<evidence type="ECO:0000256" key="2">
    <source>
        <dbReference type="SAM" id="Phobius"/>
    </source>
</evidence>
<keyword evidence="2" id="KW-0472">Membrane</keyword>
<feature type="region of interest" description="Disordered" evidence="1">
    <location>
        <begin position="142"/>
        <end position="171"/>
    </location>
</feature>